<dbReference type="RefSeq" id="XP_047741663.1">
    <property type="nucleotide sequence ID" value="XM_047885707.1"/>
</dbReference>
<proteinExistence type="predicted"/>
<dbReference type="OrthoDB" id="6501304at2759"/>
<evidence type="ECO:0000256" key="1">
    <source>
        <dbReference type="SAM" id="MobiDB-lite"/>
    </source>
</evidence>
<dbReference type="GeneID" id="125179585"/>
<reference evidence="3" key="1">
    <citation type="submission" date="2025-08" db="UniProtKB">
        <authorList>
            <consortium name="RefSeq"/>
        </authorList>
    </citation>
    <scope>IDENTIFICATION</scope>
    <source>
        <tissue evidence="3">Whole organism</tissue>
    </source>
</reference>
<evidence type="ECO:0000313" key="2">
    <source>
        <dbReference type="Proteomes" id="UP000694843"/>
    </source>
</evidence>
<dbReference type="KEGG" id="hazt:125179585"/>
<name>A0A979FWM1_HYAAZ</name>
<accession>A0A979FWM1</accession>
<dbReference type="AlphaFoldDB" id="A0A979FWM1"/>
<feature type="compositionally biased region" description="Basic and acidic residues" evidence="1">
    <location>
        <begin position="201"/>
        <end position="212"/>
    </location>
</feature>
<gene>
    <name evidence="3" type="primary">LOC125179585</name>
</gene>
<sequence length="349" mass="39907">MPGHLQSSWNSLIVLFRCLKVPGHLQSSWNSLIILFWCLKVPGHLQSHWKSLIILFRCLKVPGHLQSSWNSLIILFRCLKVPGHLQSSWNSLRHLEAPEQDNELAINPILYNALSVKFRRAFKKMLCCGSGPEVGRTVTVLYSDGTRRLNKTNSRSQIEIHQTTTTVTSAYTFNTQHLHHPYIHHYNPHHHSRTSAGFNKPYDDGNIRDHSFKQRGSRNGRFQVKKRFSSHDALRFESNEDTGTRYEGKSAVKYQEESNKRYDKEIIDSSRQRESPLKYVDDSPEAACPGDCYELGAMSYFSTSAAQSPQTPQRPHSLGSLTSLSRRTKDCDIEVVHLDDCNSVSLQQN</sequence>
<dbReference type="Proteomes" id="UP000694843">
    <property type="component" value="Unplaced"/>
</dbReference>
<evidence type="ECO:0000313" key="3">
    <source>
        <dbReference type="RefSeq" id="XP_047741663.1"/>
    </source>
</evidence>
<feature type="region of interest" description="Disordered" evidence="1">
    <location>
        <begin position="186"/>
        <end position="218"/>
    </location>
</feature>
<protein>
    <submittedName>
        <fullName evidence="3">Uncharacterized protein LOC125179585</fullName>
    </submittedName>
</protein>
<keyword evidence="2" id="KW-1185">Reference proteome</keyword>
<organism evidence="2 3">
    <name type="scientific">Hyalella azteca</name>
    <name type="common">Amphipod</name>
    <dbReference type="NCBI Taxonomy" id="294128"/>
    <lineage>
        <taxon>Eukaryota</taxon>
        <taxon>Metazoa</taxon>
        <taxon>Ecdysozoa</taxon>
        <taxon>Arthropoda</taxon>
        <taxon>Crustacea</taxon>
        <taxon>Multicrustacea</taxon>
        <taxon>Malacostraca</taxon>
        <taxon>Eumalacostraca</taxon>
        <taxon>Peracarida</taxon>
        <taxon>Amphipoda</taxon>
        <taxon>Senticaudata</taxon>
        <taxon>Talitrida</taxon>
        <taxon>Talitroidea</taxon>
        <taxon>Hyalellidae</taxon>
        <taxon>Hyalella</taxon>
    </lineage>
</organism>